<evidence type="ECO:0000259" key="14">
    <source>
        <dbReference type="PROSITE" id="PS50848"/>
    </source>
</evidence>
<evidence type="ECO:0000313" key="16">
    <source>
        <dbReference type="Proteomes" id="UP001346149"/>
    </source>
</evidence>
<dbReference type="SMART" id="SM00234">
    <property type="entry name" value="START"/>
    <property type="match status" value="1"/>
</dbReference>
<dbReference type="SUPFAM" id="SSF46689">
    <property type="entry name" value="Homeodomain-like"/>
    <property type="match status" value="1"/>
</dbReference>
<dbReference type="AlphaFoldDB" id="A0AAN7L8A1"/>
<comment type="subcellular location">
    <subcellularLocation>
        <location evidence="1 9 10">Nucleus</location>
    </subcellularLocation>
</comment>
<dbReference type="SMART" id="SM00389">
    <property type="entry name" value="HOX"/>
    <property type="match status" value="1"/>
</dbReference>
<evidence type="ECO:0000313" key="15">
    <source>
        <dbReference type="EMBL" id="KAK4776935.1"/>
    </source>
</evidence>
<comment type="similarity">
    <text evidence="2">Belongs to the HD-ZIP homeobox family. Class IV subfamily.</text>
</comment>
<sequence>MDVAGLFDSNNLDFEGGGASASQGKGKQRDIGDYVIHLVNGNYWDSGNREEAFNGDGDDDDDDHRDQPQNKCRRLSKVQTQQLESIFERCPNPSDEQRNEVSRAIGLATAQVKNWFQNKRTQQKRKRAEDDNLTLKKENGRLQREIQNITEEKNTLMNERVGLHEENIRLWNENANIRQENARLRDQLQAPHLHRPEQWRSIAPQQANSNIPRISRPRDDMGFIKETRGIVDTWPRTRSLLLLRHGVDALDELDKLAHFGAPMWTRSSDEEIRQVLNHEQYMRTFSRCQHVGPTVAGYVRQGSRKIAILRMNSLDVVKTLMDMNQWEAAFPSVVVKAGTAANMISYGTDGGGLDGALQEVKAQLQALLPTVPVRQVRFIRYCKKMPQGYWVVADASHADLSSPDINYWRHPSGCVIKDIHDTGCCQVTWIEHYEYDESSVPLLYRTYLRSGLVFSANRWVSVLQRQSNYSYLLESRSLPGDATGISLNQQKGLLNLAQSMSRIYFSSMVGDWRPMVHADAGRNNEEPGIWMMLRNGSDNPSGAPTVNVLHASTSIWLPVPHGAVLNYLCDVDKSGNGDRLSFLSGDSKMRERHRIGFNDKIRSCRNSSAVSLLGPNLSDINNMTNGGGETMLILQEAWSDESGSLLVYSPVDVASINHAMGGGDVSDVILLPSGYVILPCSCSSTHHLSPNGGSLTMITDDQERGSGHDVSFLTITLQILISSSHSASPQIVESVNDMIVSLIQNMKAAFTKT</sequence>
<evidence type="ECO:0000259" key="13">
    <source>
        <dbReference type="PROSITE" id="PS50071"/>
    </source>
</evidence>
<feature type="domain" description="Homeobox" evidence="13">
    <location>
        <begin position="66"/>
        <end position="126"/>
    </location>
</feature>
<keyword evidence="7" id="KW-0804">Transcription</keyword>
<comment type="caution">
    <text evidence="15">The sequence shown here is derived from an EMBL/GenBank/DDBJ whole genome shotgun (WGS) entry which is preliminary data.</text>
</comment>
<dbReference type="EMBL" id="JAXQNO010000018">
    <property type="protein sequence ID" value="KAK4776935.1"/>
    <property type="molecule type" value="Genomic_DNA"/>
</dbReference>
<keyword evidence="8 9" id="KW-0539">Nucleus</keyword>
<dbReference type="SUPFAM" id="SSF55961">
    <property type="entry name" value="Bet v1-like"/>
    <property type="match status" value="1"/>
</dbReference>
<evidence type="ECO:0000256" key="4">
    <source>
        <dbReference type="ARBA" id="ARBA00023054"/>
    </source>
</evidence>
<evidence type="ECO:0000256" key="10">
    <source>
        <dbReference type="RuleBase" id="RU000682"/>
    </source>
</evidence>
<dbReference type="GO" id="GO:0003677">
    <property type="term" value="F:DNA binding"/>
    <property type="evidence" value="ECO:0007669"/>
    <property type="project" value="UniProtKB-UniRule"/>
</dbReference>
<evidence type="ECO:0000256" key="6">
    <source>
        <dbReference type="ARBA" id="ARBA00023155"/>
    </source>
</evidence>
<proteinExistence type="inferred from homology"/>
<dbReference type="Pfam" id="PF25797">
    <property type="entry name" value="PDF2_C"/>
    <property type="match status" value="1"/>
</dbReference>
<name>A0AAN7L8A1_TRANT</name>
<gene>
    <name evidence="15" type="ORF">SAY86_005623</name>
</gene>
<dbReference type="GO" id="GO:0008289">
    <property type="term" value="F:lipid binding"/>
    <property type="evidence" value="ECO:0007669"/>
    <property type="project" value="InterPro"/>
</dbReference>
<feature type="region of interest" description="Disordered" evidence="12">
    <location>
        <begin position="1"/>
        <end position="27"/>
    </location>
</feature>
<evidence type="ECO:0000256" key="7">
    <source>
        <dbReference type="ARBA" id="ARBA00023163"/>
    </source>
</evidence>
<feature type="region of interest" description="Disordered" evidence="12">
    <location>
        <begin position="49"/>
        <end position="76"/>
    </location>
</feature>
<dbReference type="Pfam" id="PF01852">
    <property type="entry name" value="START"/>
    <property type="match status" value="1"/>
</dbReference>
<dbReference type="PROSITE" id="PS50071">
    <property type="entry name" value="HOMEOBOX_2"/>
    <property type="match status" value="1"/>
</dbReference>
<evidence type="ECO:0000256" key="9">
    <source>
        <dbReference type="PROSITE-ProRule" id="PRU00108"/>
    </source>
</evidence>
<dbReference type="InterPro" id="IPR002913">
    <property type="entry name" value="START_lipid-bd_dom"/>
</dbReference>
<dbReference type="Proteomes" id="UP001346149">
    <property type="component" value="Unassembled WGS sequence"/>
</dbReference>
<dbReference type="Gene3D" id="1.10.10.60">
    <property type="entry name" value="Homeodomain-like"/>
    <property type="match status" value="1"/>
</dbReference>
<feature type="DNA-binding region" description="Homeobox" evidence="9">
    <location>
        <begin position="68"/>
        <end position="127"/>
    </location>
</feature>
<evidence type="ECO:0000256" key="8">
    <source>
        <dbReference type="ARBA" id="ARBA00023242"/>
    </source>
</evidence>
<dbReference type="InterPro" id="IPR009057">
    <property type="entry name" value="Homeodomain-like_sf"/>
</dbReference>
<dbReference type="CDD" id="cd08875">
    <property type="entry name" value="START_ArGLABRA2_like"/>
    <property type="match status" value="1"/>
</dbReference>
<dbReference type="InterPro" id="IPR001356">
    <property type="entry name" value="HD"/>
</dbReference>
<dbReference type="GO" id="GO:0005634">
    <property type="term" value="C:nucleus"/>
    <property type="evidence" value="ECO:0007669"/>
    <property type="project" value="UniProtKB-SubCell"/>
</dbReference>
<evidence type="ECO:0000256" key="5">
    <source>
        <dbReference type="ARBA" id="ARBA00023125"/>
    </source>
</evidence>
<dbReference type="InterPro" id="IPR057993">
    <property type="entry name" value="HD-Zip_IV_C"/>
</dbReference>
<dbReference type="PROSITE" id="PS00027">
    <property type="entry name" value="HOMEOBOX_1"/>
    <property type="match status" value="1"/>
</dbReference>
<evidence type="ECO:0000256" key="1">
    <source>
        <dbReference type="ARBA" id="ARBA00004123"/>
    </source>
</evidence>
<keyword evidence="5 9" id="KW-0238">DNA-binding</keyword>
<evidence type="ECO:0000256" key="12">
    <source>
        <dbReference type="SAM" id="MobiDB-lite"/>
    </source>
</evidence>
<keyword evidence="6 9" id="KW-0371">Homeobox</keyword>
<dbReference type="PANTHER" id="PTHR45654">
    <property type="entry name" value="HOMEOBOX-LEUCINE ZIPPER PROTEIN MERISTEM L1"/>
    <property type="match status" value="1"/>
</dbReference>
<dbReference type="GO" id="GO:0000981">
    <property type="term" value="F:DNA-binding transcription factor activity, RNA polymerase II-specific"/>
    <property type="evidence" value="ECO:0007669"/>
    <property type="project" value="InterPro"/>
</dbReference>
<dbReference type="InterPro" id="IPR017970">
    <property type="entry name" value="Homeobox_CS"/>
</dbReference>
<feature type="coiled-coil region" evidence="11">
    <location>
        <begin position="118"/>
        <end position="166"/>
    </location>
</feature>
<dbReference type="PANTHER" id="PTHR45654:SF111">
    <property type="entry name" value="HOMEOBOX-LEUCINE ZIPPER PROTEIN ROC6"/>
    <property type="match status" value="1"/>
</dbReference>
<protein>
    <submittedName>
        <fullName evidence="15">Uncharacterized protein</fullName>
    </submittedName>
</protein>
<keyword evidence="16" id="KW-1185">Reference proteome</keyword>
<dbReference type="Pfam" id="PF00046">
    <property type="entry name" value="Homeodomain"/>
    <property type="match status" value="1"/>
</dbReference>
<reference evidence="15 16" key="1">
    <citation type="journal article" date="2023" name="Hortic Res">
        <title>Pangenome of water caltrop reveals structural variations and asymmetric subgenome divergence after allopolyploidization.</title>
        <authorList>
            <person name="Zhang X."/>
            <person name="Chen Y."/>
            <person name="Wang L."/>
            <person name="Yuan Y."/>
            <person name="Fang M."/>
            <person name="Shi L."/>
            <person name="Lu R."/>
            <person name="Comes H.P."/>
            <person name="Ma Y."/>
            <person name="Chen Y."/>
            <person name="Huang G."/>
            <person name="Zhou Y."/>
            <person name="Zheng Z."/>
            <person name="Qiu Y."/>
        </authorList>
    </citation>
    <scope>NUCLEOTIDE SEQUENCE [LARGE SCALE GENOMIC DNA]</scope>
    <source>
        <strain evidence="15">F231</strain>
    </source>
</reference>
<feature type="compositionally biased region" description="Polar residues" evidence="12">
    <location>
        <begin position="203"/>
        <end position="212"/>
    </location>
</feature>
<dbReference type="CDD" id="cd00086">
    <property type="entry name" value="homeodomain"/>
    <property type="match status" value="1"/>
</dbReference>
<feature type="domain" description="START" evidence="14">
    <location>
        <begin position="235"/>
        <end position="472"/>
    </location>
</feature>
<accession>A0AAN7L8A1</accession>
<evidence type="ECO:0000256" key="3">
    <source>
        <dbReference type="ARBA" id="ARBA00023015"/>
    </source>
</evidence>
<organism evidence="15 16">
    <name type="scientific">Trapa natans</name>
    <name type="common">Water chestnut</name>
    <dbReference type="NCBI Taxonomy" id="22666"/>
    <lineage>
        <taxon>Eukaryota</taxon>
        <taxon>Viridiplantae</taxon>
        <taxon>Streptophyta</taxon>
        <taxon>Embryophyta</taxon>
        <taxon>Tracheophyta</taxon>
        <taxon>Spermatophyta</taxon>
        <taxon>Magnoliopsida</taxon>
        <taxon>eudicotyledons</taxon>
        <taxon>Gunneridae</taxon>
        <taxon>Pentapetalae</taxon>
        <taxon>rosids</taxon>
        <taxon>malvids</taxon>
        <taxon>Myrtales</taxon>
        <taxon>Lythraceae</taxon>
        <taxon>Trapa</taxon>
    </lineage>
</organism>
<evidence type="ECO:0000256" key="2">
    <source>
        <dbReference type="ARBA" id="ARBA00006789"/>
    </source>
</evidence>
<feature type="region of interest" description="Disordered" evidence="12">
    <location>
        <begin position="197"/>
        <end position="218"/>
    </location>
</feature>
<keyword evidence="4 11" id="KW-0175">Coiled coil</keyword>
<dbReference type="InterPro" id="IPR042160">
    <property type="entry name" value="HD-Zip_IV"/>
</dbReference>
<dbReference type="PROSITE" id="PS50848">
    <property type="entry name" value="START"/>
    <property type="match status" value="1"/>
</dbReference>
<keyword evidence="3" id="KW-0805">Transcription regulation</keyword>
<evidence type="ECO:0000256" key="11">
    <source>
        <dbReference type="SAM" id="Coils"/>
    </source>
</evidence>